<comment type="subcellular location">
    <subcellularLocation>
        <location evidence="1">Nucleus</location>
    </subcellularLocation>
</comment>
<keyword evidence="6" id="KW-1185">Reference proteome</keyword>
<dbReference type="GO" id="GO:0003779">
    <property type="term" value="F:actin binding"/>
    <property type="evidence" value="ECO:0007669"/>
    <property type="project" value="UniProtKB-KW"/>
</dbReference>
<dbReference type="PROSITE" id="PS50097">
    <property type="entry name" value="BTB"/>
    <property type="match status" value="1"/>
</dbReference>
<sequence>MQITGNHQMARIVRHNDESVKEGYIRNGGKEVELFTSALKAFQCNNRIVMAQRKHLDDFLRGRIIGRLECGCTQLEVSEELGIAQSVISRFWQRFQDDGNVSRCYSTGRPRVTTPNEDRYLAVTAKRNRRSTASNLSRQLSSATGTTVSRQTVYRRLGHIGLYARRPVRCVTLTATHCRLRLAWSREHGLWTPQQWSCVMFSDESRFSLQPDSRRTFIWRAPGTRYHQENTIERHRNGGAGWLVWGGIILGSRTALHVQSVTMTGHIYRDVILEQHVRLFRGAMGAEFLFMDDNARPHRANIVDECLQSEDITRMDWPAYSPDLNKIEHVWDMLGRRIAARQPPPTCLPELRRALLDEWCNIPQDQIDNLILSMPRRYGNSIKCHRIVLASCSPYFEAMFSGGFKENKEKNIEIQGIEHVILKDIIEFFYEKTLVISENNAADFLSAACFLQIDDLIYECCEFFISILDINNSIDIASMALKLNLTRLYKKAINFIENSFYKIIKTVEFKNTDEETLKTVLESDGLNVTSEKEAYDAVITWIQHEQDRHALLPQLLERIRFHFLRDEDLQEVACSSLISKNVDCFRIIQQTLKIRSTSEKDAKRPRLSKEKIRPRESYPGAIIRLGGLRENICVARTRIRYPVGWHEGLKGLKVGQMTVPRRSLGVCCIDDIIYAIGGICDNDHLNSIEACSVKDGRWNAKSPMNHCRGNVAVAELRGSIIAIGGSDGVRSLDTCELYDPTEDVWRNIAPLNTPRHGAGAVAVDGFVYVFGGCNNREFLGSVEKYVPINNQWIILSPMKYPRGEVGVAKIGRNIYAIGGIGKSKHSEKMEIYNVDDDSWKVGPSVRNCKVGGGVVTGYIYPEDMEKLQSKILTGELIHDF</sequence>
<dbReference type="Pfam" id="PF07707">
    <property type="entry name" value="BACK"/>
    <property type="match status" value="1"/>
</dbReference>
<dbReference type="InterPro" id="IPR036397">
    <property type="entry name" value="RNaseH_sf"/>
</dbReference>
<dbReference type="Gene3D" id="2.120.10.80">
    <property type="entry name" value="Kelch-type beta propeller"/>
    <property type="match status" value="1"/>
</dbReference>
<dbReference type="GO" id="GO:0003677">
    <property type="term" value="F:DNA binding"/>
    <property type="evidence" value="ECO:0007669"/>
    <property type="project" value="InterPro"/>
</dbReference>
<dbReference type="InterPro" id="IPR038717">
    <property type="entry name" value="Tc1-like_DDE_dom"/>
</dbReference>
<dbReference type="Pfam" id="PF01498">
    <property type="entry name" value="HTH_Tnp_Tc3_2"/>
    <property type="match status" value="1"/>
</dbReference>
<keyword evidence="3" id="KW-0677">Repeat</keyword>
<dbReference type="Pfam" id="PF00651">
    <property type="entry name" value="BTB"/>
    <property type="match status" value="1"/>
</dbReference>
<dbReference type="GO" id="GO:0005634">
    <property type="term" value="C:nucleus"/>
    <property type="evidence" value="ECO:0007669"/>
    <property type="project" value="UniProtKB-SubCell"/>
</dbReference>
<evidence type="ECO:0000259" key="4">
    <source>
        <dbReference type="PROSITE" id="PS50097"/>
    </source>
</evidence>
<evidence type="ECO:0000256" key="2">
    <source>
        <dbReference type="ARBA" id="ARBA00022441"/>
    </source>
</evidence>
<dbReference type="GO" id="GO:0006313">
    <property type="term" value="P:DNA transposition"/>
    <property type="evidence" value="ECO:0007669"/>
    <property type="project" value="InterPro"/>
</dbReference>
<dbReference type="PANTHER" id="PTHR45632">
    <property type="entry name" value="LD33804P"/>
    <property type="match status" value="1"/>
</dbReference>
<evidence type="ECO:0000256" key="3">
    <source>
        <dbReference type="ARBA" id="ARBA00022737"/>
    </source>
</evidence>
<organism evidence="5 6">
    <name type="scientific">Araneus ventricosus</name>
    <name type="common">Orbweaver spider</name>
    <name type="synonym">Epeira ventricosa</name>
    <dbReference type="NCBI Taxonomy" id="182803"/>
    <lineage>
        <taxon>Eukaryota</taxon>
        <taxon>Metazoa</taxon>
        <taxon>Ecdysozoa</taxon>
        <taxon>Arthropoda</taxon>
        <taxon>Chelicerata</taxon>
        <taxon>Arachnida</taxon>
        <taxon>Araneae</taxon>
        <taxon>Araneomorphae</taxon>
        <taxon>Entelegynae</taxon>
        <taxon>Araneoidea</taxon>
        <taxon>Araneidae</taxon>
        <taxon>Araneus</taxon>
    </lineage>
</organism>
<dbReference type="InterPro" id="IPR009057">
    <property type="entry name" value="Homeodomain-like_sf"/>
</dbReference>
<dbReference type="SMART" id="SM00612">
    <property type="entry name" value="Kelch"/>
    <property type="match status" value="4"/>
</dbReference>
<dbReference type="GO" id="GO:0015074">
    <property type="term" value="P:DNA integration"/>
    <property type="evidence" value="ECO:0007669"/>
    <property type="project" value="InterPro"/>
</dbReference>
<keyword evidence="2" id="KW-0880">Kelch repeat</keyword>
<dbReference type="SUPFAM" id="SSF117281">
    <property type="entry name" value="Kelch motif"/>
    <property type="match status" value="1"/>
</dbReference>
<dbReference type="Pfam" id="PF13358">
    <property type="entry name" value="DDE_3"/>
    <property type="match status" value="1"/>
</dbReference>
<dbReference type="InterPro" id="IPR006652">
    <property type="entry name" value="Kelch_1"/>
</dbReference>
<comment type="caution">
    <text evidence="5">The sequence shown here is derived from an EMBL/GenBank/DDBJ whole genome shotgun (WGS) entry which is preliminary data.</text>
</comment>
<feature type="domain" description="BTB" evidence="4">
    <location>
        <begin position="368"/>
        <end position="438"/>
    </location>
</feature>
<dbReference type="SUPFAM" id="SSF54695">
    <property type="entry name" value="POZ domain"/>
    <property type="match status" value="1"/>
</dbReference>
<dbReference type="InterPro" id="IPR000210">
    <property type="entry name" value="BTB/POZ_dom"/>
</dbReference>
<dbReference type="Proteomes" id="UP000499080">
    <property type="component" value="Unassembled WGS sequence"/>
</dbReference>
<dbReference type="EMBL" id="BGPR01007384">
    <property type="protein sequence ID" value="GBN26450.1"/>
    <property type="molecule type" value="Genomic_DNA"/>
</dbReference>
<dbReference type="SMART" id="SM00225">
    <property type="entry name" value="BTB"/>
    <property type="match status" value="1"/>
</dbReference>
<dbReference type="InterPro" id="IPR011333">
    <property type="entry name" value="SKP1/BTB/POZ_sf"/>
</dbReference>
<dbReference type="InterPro" id="IPR015915">
    <property type="entry name" value="Kelch-typ_b-propeller"/>
</dbReference>
<dbReference type="AlphaFoldDB" id="A0A4Y2MJA4"/>
<dbReference type="Gene3D" id="1.25.40.420">
    <property type="match status" value="1"/>
</dbReference>
<dbReference type="SUPFAM" id="SSF46689">
    <property type="entry name" value="Homeodomain-like"/>
    <property type="match status" value="1"/>
</dbReference>
<reference evidence="5 6" key="1">
    <citation type="journal article" date="2019" name="Sci. Rep.">
        <title>Orb-weaving spider Araneus ventricosus genome elucidates the spidroin gene catalogue.</title>
        <authorList>
            <person name="Kono N."/>
            <person name="Nakamura H."/>
            <person name="Ohtoshi R."/>
            <person name="Moran D.A.P."/>
            <person name="Shinohara A."/>
            <person name="Yoshida Y."/>
            <person name="Fujiwara M."/>
            <person name="Mori M."/>
            <person name="Tomita M."/>
            <person name="Arakawa K."/>
        </authorList>
    </citation>
    <scope>NUCLEOTIDE SEQUENCE [LARGE SCALE GENOMIC DNA]</scope>
</reference>
<gene>
    <name evidence="5" type="primary">klhl20_1</name>
    <name evidence="5" type="ORF">AVEN_55030_1</name>
</gene>
<dbReference type="InterPro" id="IPR011705">
    <property type="entry name" value="BACK"/>
</dbReference>
<evidence type="ECO:0000313" key="5">
    <source>
        <dbReference type="EMBL" id="GBN26450.1"/>
    </source>
</evidence>
<proteinExistence type="predicted"/>
<dbReference type="SMART" id="SM00875">
    <property type="entry name" value="BACK"/>
    <property type="match status" value="1"/>
</dbReference>
<dbReference type="OrthoDB" id="6416144at2759"/>
<dbReference type="Pfam" id="PF01344">
    <property type="entry name" value="Kelch_1"/>
    <property type="match status" value="4"/>
</dbReference>
<name>A0A4Y2MJA4_ARAVE</name>
<dbReference type="FunFam" id="1.25.40.420:FF:000001">
    <property type="entry name" value="Kelch-like family member 12"/>
    <property type="match status" value="1"/>
</dbReference>
<dbReference type="PANTHER" id="PTHR45632:SF3">
    <property type="entry name" value="KELCH-LIKE PROTEIN 32"/>
    <property type="match status" value="1"/>
</dbReference>
<accession>A0A4Y2MJA4</accession>
<dbReference type="InterPro" id="IPR002492">
    <property type="entry name" value="Transposase_Tc1-like"/>
</dbReference>
<dbReference type="Gene3D" id="3.30.420.10">
    <property type="entry name" value="Ribonuclease H-like superfamily/Ribonuclease H"/>
    <property type="match status" value="1"/>
</dbReference>
<evidence type="ECO:0000256" key="1">
    <source>
        <dbReference type="ARBA" id="ARBA00004123"/>
    </source>
</evidence>
<protein>
    <submittedName>
        <fullName evidence="5">Kelch-like protein 20</fullName>
    </submittedName>
</protein>
<evidence type="ECO:0000313" key="6">
    <source>
        <dbReference type="Proteomes" id="UP000499080"/>
    </source>
</evidence>